<evidence type="ECO:0000313" key="8">
    <source>
        <dbReference type="EMBL" id="CAG8078638.1"/>
    </source>
</evidence>
<dbReference type="SUPFAM" id="SSF51905">
    <property type="entry name" value="FAD/NAD(P)-binding domain"/>
    <property type="match status" value="2"/>
</dbReference>
<dbReference type="PANTHER" id="PTHR10961">
    <property type="entry name" value="PEROXISOMAL SARCOSINE OXIDASE"/>
    <property type="match status" value="1"/>
</dbReference>
<comment type="cofactor">
    <cofactor evidence="1">
        <name>FAD</name>
        <dbReference type="ChEBI" id="CHEBI:57692"/>
    </cofactor>
</comment>
<dbReference type="EMBL" id="CAJVOS010000020">
    <property type="protein sequence ID" value="CAG8078638.1"/>
    <property type="molecule type" value="Genomic_DNA"/>
</dbReference>
<dbReference type="Pfam" id="PF01266">
    <property type="entry name" value="DAO"/>
    <property type="match status" value="2"/>
</dbReference>
<evidence type="ECO:0000313" key="9">
    <source>
        <dbReference type="Proteomes" id="UP001153618"/>
    </source>
</evidence>
<dbReference type="InterPro" id="IPR006076">
    <property type="entry name" value="FAD-dep_OxRdtase"/>
</dbReference>
<dbReference type="Gene3D" id="3.50.50.60">
    <property type="entry name" value="FAD/NAD(P)-binding domain"/>
    <property type="match status" value="2"/>
</dbReference>
<reference evidence="8" key="1">
    <citation type="submission" date="2021-07" db="EMBL/GenBank/DDBJ databases">
        <authorList>
            <person name="Branca A.L. A."/>
        </authorList>
    </citation>
    <scope>NUCLEOTIDE SEQUENCE</scope>
</reference>
<evidence type="ECO:0000259" key="7">
    <source>
        <dbReference type="Pfam" id="PF01266"/>
    </source>
</evidence>
<evidence type="ECO:0000256" key="6">
    <source>
        <dbReference type="SAM" id="MobiDB-lite"/>
    </source>
</evidence>
<organism evidence="8 9">
    <name type="scientific">Penicillium olsonii</name>
    <dbReference type="NCBI Taxonomy" id="99116"/>
    <lineage>
        <taxon>Eukaryota</taxon>
        <taxon>Fungi</taxon>
        <taxon>Dikarya</taxon>
        <taxon>Ascomycota</taxon>
        <taxon>Pezizomycotina</taxon>
        <taxon>Eurotiomycetes</taxon>
        <taxon>Eurotiomycetidae</taxon>
        <taxon>Eurotiales</taxon>
        <taxon>Aspergillaceae</taxon>
        <taxon>Penicillium</taxon>
    </lineage>
</organism>
<dbReference type="OrthoDB" id="2219495at2759"/>
<keyword evidence="9" id="KW-1185">Reference proteome</keyword>
<feature type="region of interest" description="Disordered" evidence="6">
    <location>
        <begin position="842"/>
        <end position="866"/>
    </location>
</feature>
<keyword evidence="5" id="KW-0560">Oxidoreductase</keyword>
<comment type="caution">
    <text evidence="8">The sequence shown here is derived from an EMBL/GenBank/DDBJ whole genome shotgun (WGS) entry which is preliminary data.</text>
</comment>
<comment type="similarity">
    <text evidence="2">Belongs to the MSOX/MTOX family.</text>
</comment>
<feature type="domain" description="FAD dependent oxidoreductase" evidence="7">
    <location>
        <begin position="408"/>
        <end position="820"/>
    </location>
</feature>
<proteinExistence type="inferred from homology"/>
<sequence>MTFTGDLLIIGNGAMALSTALAFSARHPAAQVMVISDRKAPDDIETAYVVDLRRLQGDCQSSAAPSFFTEARRIICDDRELRHCLFTRGEVFALVKGDAKSTKILEEKKATLGLDDQKSASKILPSPESIRSILSISNAEDLERPGHTTSRWQEAIFDKNAAIVDLNQLLLILFHRCQARSNIAFKFGVDIEHPIISDNVFKGVVLKEGSQITAQTTVLVDAQICQKLMGLSPWVRITGHDTTWLKPSESVLRKYKDIPVLTNLSTCFTVFPPVNGEFKCTLKLNDYGDGNAPGIDSCPWSLTPSTEREIRRNLAEILPEAADQPFSRSRLEWAMTTESRSGFIARNSQMDGLFIATLPTTLEPQAICLGAKAVDLIDQVATSSLSQKWSLSDTNTAPKSTPGLHKPIIIVGAGVFGLTTALHLAQRGYKNVTILDREAYDQTGYTSSAASADRNKIIRASYGKQKLYERLAFKSLDSWEKWNSDVRNASELPDSLHFSDRLWDNCGFVRAGELSGLDPQETATQDGFPEALKDTQYRLTDESRKRDAQMNDINPTKLDPFNRLQRGLGWDGILDGTGGYVAADKSCSWVLHLCQKLGVQIRLGDQYTFKEFIRDGDKIIGVQTGLDGTSFPADLVIVAAGGWTPSIVPEVADLLQTTAGSVAKIQLPPQNERPDLWKKYSSSEFPCWSWRLTGSKMQGTEVGGIYGFPRTQDGLIKIGFRGTKWTNMAYSNAEGRLISYPTSAHGLPNKALDNIREFCKENMPDLVGLPLATRLCWYTDSVDSNFLVDRVPGTEGLMVASGGSGHAFKFLPVLGEHVVDIVERIETDYTNLFKWRDPSAAGQKARFNTPSGNWPELKRDDLSGSW</sequence>
<evidence type="ECO:0000256" key="2">
    <source>
        <dbReference type="ARBA" id="ARBA00010989"/>
    </source>
</evidence>
<feature type="domain" description="FAD dependent oxidoreductase" evidence="7">
    <location>
        <begin position="6"/>
        <end position="357"/>
    </location>
</feature>
<dbReference type="GO" id="GO:0008115">
    <property type="term" value="F:sarcosine oxidase activity"/>
    <property type="evidence" value="ECO:0007669"/>
    <property type="project" value="TreeGrafter"/>
</dbReference>
<dbReference type="AlphaFoldDB" id="A0A9W4HLF4"/>
<dbReference type="PANTHER" id="PTHR10961:SF15">
    <property type="entry name" value="FAD DEPENDENT OXIDOREDUCTASE DOMAIN-CONTAINING PROTEIN"/>
    <property type="match status" value="1"/>
</dbReference>
<accession>A0A9W4HLF4</accession>
<evidence type="ECO:0000256" key="4">
    <source>
        <dbReference type="ARBA" id="ARBA00022827"/>
    </source>
</evidence>
<name>A0A9W4HLF4_PENOL</name>
<dbReference type="Gene3D" id="3.30.9.10">
    <property type="entry name" value="D-Amino Acid Oxidase, subunit A, domain 2"/>
    <property type="match status" value="2"/>
</dbReference>
<dbReference type="GO" id="GO:0050660">
    <property type="term" value="F:flavin adenine dinucleotide binding"/>
    <property type="evidence" value="ECO:0007669"/>
    <property type="project" value="InterPro"/>
</dbReference>
<dbReference type="InterPro" id="IPR045170">
    <property type="entry name" value="MTOX"/>
</dbReference>
<protein>
    <recommendedName>
        <fullName evidence="7">FAD dependent oxidoreductase domain-containing protein</fullName>
    </recommendedName>
</protein>
<keyword evidence="3" id="KW-0285">Flavoprotein</keyword>
<evidence type="ECO:0000256" key="3">
    <source>
        <dbReference type="ARBA" id="ARBA00022630"/>
    </source>
</evidence>
<dbReference type="InterPro" id="IPR036188">
    <property type="entry name" value="FAD/NAD-bd_sf"/>
</dbReference>
<evidence type="ECO:0000256" key="1">
    <source>
        <dbReference type="ARBA" id="ARBA00001974"/>
    </source>
</evidence>
<feature type="compositionally biased region" description="Basic and acidic residues" evidence="6">
    <location>
        <begin position="856"/>
        <end position="866"/>
    </location>
</feature>
<gene>
    <name evidence="8" type="ORF">POLS_LOCUS4047</name>
</gene>
<dbReference type="Proteomes" id="UP001153618">
    <property type="component" value="Unassembled WGS sequence"/>
</dbReference>
<evidence type="ECO:0000256" key="5">
    <source>
        <dbReference type="ARBA" id="ARBA00023002"/>
    </source>
</evidence>
<keyword evidence="4" id="KW-0274">FAD</keyword>
<dbReference type="SUPFAM" id="SSF54373">
    <property type="entry name" value="FAD-linked reductases, C-terminal domain"/>
    <property type="match status" value="1"/>
</dbReference>